<evidence type="ECO:0000313" key="5">
    <source>
        <dbReference type="EMBL" id="PSR29619.1"/>
    </source>
</evidence>
<evidence type="ECO:0000256" key="2">
    <source>
        <dbReference type="ARBA" id="ARBA00022112"/>
    </source>
</evidence>
<protein>
    <recommendedName>
        <fullName evidence="2">GTP cyclohydrolase 1 type 2 homolog</fullName>
    </recommendedName>
</protein>
<evidence type="ECO:0000313" key="6">
    <source>
        <dbReference type="Proteomes" id="UP000242699"/>
    </source>
</evidence>
<feature type="binding site" evidence="4">
    <location>
        <position position="64"/>
    </location>
    <ligand>
        <name>a divalent metal cation</name>
        <dbReference type="ChEBI" id="CHEBI:60240"/>
        <label>2</label>
    </ligand>
</feature>
<feature type="binding site" evidence="4">
    <location>
        <position position="234"/>
    </location>
    <ligand>
        <name>a divalent metal cation</name>
        <dbReference type="ChEBI" id="CHEBI:60240"/>
        <label>1</label>
    </ligand>
</feature>
<dbReference type="SUPFAM" id="SSF102705">
    <property type="entry name" value="NIF3 (NGG1p interacting factor 3)-like"/>
    <property type="match status" value="1"/>
</dbReference>
<name>A0A2T2X552_9FIRM</name>
<dbReference type="EMBL" id="PXYT01000015">
    <property type="protein sequence ID" value="PSR29619.1"/>
    <property type="molecule type" value="Genomic_DNA"/>
</dbReference>
<comment type="similarity">
    <text evidence="1">Belongs to the GTP cyclohydrolase I type 2/NIF3 family.</text>
</comment>
<comment type="caution">
    <text evidence="5">The sequence shown here is derived from an EMBL/GenBank/DDBJ whole genome shotgun (WGS) entry which is preliminary data.</text>
</comment>
<dbReference type="Gene3D" id="3.40.1390.30">
    <property type="entry name" value="NIF3 (NGG1p interacting factor 3)-like"/>
    <property type="match status" value="2"/>
</dbReference>
<accession>A0A2T2X552</accession>
<dbReference type="PANTHER" id="PTHR13799">
    <property type="entry name" value="NGG1 INTERACTING FACTOR 3"/>
    <property type="match status" value="1"/>
</dbReference>
<dbReference type="PANTHER" id="PTHR13799:SF14">
    <property type="entry name" value="GTP CYCLOHYDROLASE 1 TYPE 2 HOMOLOG"/>
    <property type="match status" value="1"/>
</dbReference>
<proteinExistence type="inferred from homology"/>
<dbReference type="GO" id="GO:0005737">
    <property type="term" value="C:cytoplasm"/>
    <property type="evidence" value="ECO:0007669"/>
    <property type="project" value="TreeGrafter"/>
</dbReference>
<keyword evidence="3 4" id="KW-0479">Metal-binding</keyword>
<dbReference type="AlphaFoldDB" id="A0A2T2X552"/>
<dbReference type="InterPro" id="IPR036069">
    <property type="entry name" value="DUF34/NIF3_sf"/>
</dbReference>
<sequence length="270" mass="30203">MIVVKILEVIHHLQSLGSRPENTVDALISGNDENEVTGIATTFMPTVAVLQRACQRHINLVIAHESPFYNHRPDAHAVDDPVYLNKMQILADAHMALFRLHDTLHRRDPDWIAQAVVHELDWDSYVTNSTIATTLPFQTHLLEIPEMSLKTLAGYVKQRLRVPFVRVVGDLNMSCRRIGLLPGYSGTGALVIPFFRQAKLDVVIVGEGPEWEAPEYVRDAVLQGSYLGLVVVGHLASEAAGMKLLAQHLQRVFSHLNTEYLDDSSPFVLF</sequence>
<evidence type="ECO:0000256" key="3">
    <source>
        <dbReference type="ARBA" id="ARBA00022723"/>
    </source>
</evidence>
<organism evidence="5 6">
    <name type="scientific">Sulfobacillus benefaciens</name>
    <dbReference type="NCBI Taxonomy" id="453960"/>
    <lineage>
        <taxon>Bacteria</taxon>
        <taxon>Bacillati</taxon>
        <taxon>Bacillota</taxon>
        <taxon>Clostridia</taxon>
        <taxon>Eubacteriales</taxon>
        <taxon>Clostridiales Family XVII. Incertae Sedis</taxon>
        <taxon>Sulfobacillus</taxon>
    </lineage>
</organism>
<dbReference type="Proteomes" id="UP000242699">
    <property type="component" value="Unassembled WGS sequence"/>
</dbReference>
<evidence type="ECO:0000256" key="4">
    <source>
        <dbReference type="PIRSR" id="PIRSR602678-1"/>
    </source>
</evidence>
<reference evidence="5 6" key="1">
    <citation type="journal article" date="2014" name="BMC Genomics">
        <title>Comparison of environmental and isolate Sulfobacillus genomes reveals diverse carbon, sulfur, nitrogen, and hydrogen metabolisms.</title>
        <authorList>
            <person name="Justice N.B."/>
            <person name="Norman A."/>
            <person name="Brown C.T."/>
            <person name="Singh A."/>
            <person name="Thomas B.C."/>
            <person name="Banfield J.F."/>
        </authorList>
    </citation>
    <scope>NUCLEOTIDE SEQUENCE [LARGE SCALE GENOMIC DNA]</scope>
    <source>
        <strain evidence="5">AMDSBA1</strain>
    </source>
</reference>
<gene>
    <name evidence="5" type="ORF">C7B43_08145</name>
</gene>
<feature type="binding site" evidence="4">
    <location>
        <position position="238"/>
    </location>
    <ligand>
        <name>a divalent metal cation</name>
        <dbReference type="ChEBI" id="CHEBI:60240"/>
        <label>1</label>
    </ligand>
</feature>
<dbReference type="Pfam" id="PF01784">
    <property type="entry name" value="DUF34_NIF3"/>
    <property type="match status" value="1"/>
</dbReference>
<dbReference type="InterPro" id="IPR002678">
    <property type="entry name" value="DUF34/NIF3"/>
</dbReference>
<dbReference type="GO" id="GO:0046872">
    <property type="term" value="F:metal ion binding"/>
    <property type="evidence" value="ECO:0007669"/>
    <property type="project" value="UniProtKB-KW"/>
</dbReference>
<evidence type="ECO:0000256" key="1">
    <source>
        <dbReference type="ARBA" id="ARBA00006964"/>
    </source>
</evidence>